<evidence type="ECO:0000313" key="3">
    <source>
        <dbReference type="EMBL" id="EPD12264.1"/>
    </source>
</evidence>
<dbReference type="Pfam" id="PF14358">
    <property type="entry name" value="DUF4405"/>
    <property type="match status" value="1"/>
</dbReference>
<protein>
    <recommendedName>
        <fullName evidence="2">Flavinylation-associated cytochrome domain-containing protein</fullName>
    </recommendedName>
</protein>
<keyword evidence="1" id="KW-0812">Transmembrane</keyword>
<dbReference type="InterPro" id="IPR025517">
    <property type="entry name" value="DUF4405"/>
</dbReference>
<reference evidence="3 4" key="1">
    <citation type="journal article" date="2013" name="Genome Announc.">
        <title>Genome Sequence of the Pyrene- and Fluoranthene-Degrading Bacterium Cycloclasticus sp. Strain PY97M.</title>
        <authorList>
            <person name="Cui Z."/>
            <person name="Xu G."/>
            <person name="Li Q."/>
            <person name="Gao W."/>
            <person name="Zheng L."/>
        </authorList>
    </citation>
    <scope>NUCLEOTIDE SEQUENCE [LARGE SCALE GENOMIC DNA]</scope>
    <source>
        <strain evidence="3 4">PY97M</strain>
    </source>
</reference>
<name>A0AB33YZF1_9GAMM</name>
<evidence type="ECO:0000259" key="2">
    <source>
        <dbReference type="Pfam" id="PF14358"/>
    </source>
</evidence>
<feature type="transmembrane region" description="Helical" evidence="1">
    <location>
        <begin position="71"/>
        <end position="91"/>
    </location>
</feature>
<organism evidence="3 4">
    <name type="scientific">Cycloclasticus pugetii</name>
    <dbReference type="NCBI Taxonomy" id="34068"/>
    <lineage>
        <taxon>Bacteria</taxon>
        <taxon>Pseudomonadati</taxon>
        <taxon>Pseudomonadota</taxon>
        <taxon>Gammaproteobacteria</taxon>
        <taxon>Thiotrichales</taxon>
        <taxon>Piscirickettsiaceae</taxon>
        <taxon>Cycloclasticus</taxon>
    </lineage>
</organism>
<dbReference type="AlphaFoldDB" id="A0AB33YZF1"/>
<feature type="transmembrane region" description="Helical" evidence="1">
    <location>
        <begin position="7"/>
        <end position="27"/>
    </location>
</feature>
<evidence type="ECO:0000313" key="4">
    <source>
        <dbReference type="Proteomes" id="UP000015462"/>
    </source>
</evidence>
<feature type="transmembrane region" description="Helical" evidence="1">
    <location>
        <begin position="39"/>
        <end position="59"/>
    </location>
</feature>
<dbReference type="Proteomes" id="UP000015462">
    <property type="component" value="Unassembled WGS sequence"/>
</dbReference>
<evidence type="ECO:0000256" key="1">
    <source>
        <dbReference type="SAM" id="Phobius"/>
    </source>
</evidence>
<dbReference type="RefSeq" id="WP_015005149.1">
    <property type="nucleotide sequence ID" value="NZ_JBLWZB010000005.1"/>
</dbReference>
<dbReference type="EMBL" id="ASHL01000012">
    <property type="protein sequence ID" value="EPD12264.1"/>
    <property type="molecule type" value="Genomic_DNA"/>
</dbReference>
<proteinExistence type="predicted"/>
<keyword evidence="1" id="KW-0472">Membrane</keyword>
<sequence length="113" mass="12547">MFRKIVAVALFVSFIAMSTSGLLMFVIEKPSFTIQMHPVHKLFGLIMILAVLAHLSFNFKSILHYIKNKSVAVFGGLMIILLIGLYGVVIYNEVPPEIAIPMDELAAEAESHE</sequence>
<gene>
    <name evidence="3" type="ORF">L196_10679</name>
</gene>
<comment type="caution">
    <text evidence="3">The sequence shown here is derived from an EMBL/GenBank/DDBJ whole genome shotgun (WGS) entry which is preliminary data.</text>
</comment>
<feature type="domain" description="Flavinylation-associated cytochrome" evidence="2">
    <location>
        <begin position="5"/>
        <end position="59"/>
    </location>
</feature>
<accession>A0AB33YZF1</accession>
<keyword evidence="4" id="KW-1185">Reference proteome</keyword>
<keyword evidence="1" id="KW-1133">Transmembrane helix</keyword>